<organism evidence="1 2">
    <name type="scientific">Tepidimicrobium xylanilyticum</name>
    <dbReference type="NCBI Taxonomy" id="1123352"/>
    <lineage>
        <taxon>Bacteria</taxon>
        <taxon>Bacillati</taxon>
        <taxon>Bacillota</taxon>
        <taxon>Tissierellia</taxon>
        <taxon>Tissierellales</taxon>
        <taxon>Tepidimicrobiaceae</taxon>
        <taxon>Tepidimicrobium</taxon>
    </lineage>
</organism>
<dbReference type="AlphaFoldDB" id="A0A1H2XEU4"/>
<keyword evidence="2" id="KW-1185">Reference proteome</keyword>
<gene>
    <name evidence="1" type="ORF">SAMN05660923_01420</name>
</gene>
<dbReference type="Pfam" id="PF12663">
    <property type="entry name" value="DUF3788"/>
    <property type="match status" value="1"/>
</dbReference>
<sequence>MYELVEFIESHYDFEPVWDNGGKYGTWELKYRRSGRTLCALYAKEETFTALVIFGRAEREKFESNLEKFSSHIVEIYDNTRQYHDGKWLWINVSDMDLIEDIKRLIVIKKKPKKE</sequence>
<dbReference type="EMBL" id="FNNG01000005">
    <property type="protein sequence ID" value="SDW91301.1"/>
    <property type="molecule type" value="Genomic_DNA"/>
</dbReference>
<dbReference type="OrthoDB" id="9090890at2"/>
<evidence type="ECO:0008006" key="3">
    <source>
        <dbReference type="Google" id="ProtNLM"/>
    </source>
</evidence>
<reference evidence="1 2" key="1">
    <citation type="submission" date="2016-10" db="EMBL/GenBank/DDBJ databases">
        <authorList>
            <person name="de Groot N.N."/>
        </authorList>
    </citation>
    <scope>NUCLEOTIDE SEQUENCE [LARGE SCALE GENOMIC DNA]</scope>
    <source>
        <strain evidence="1 2">DSM 23310</strain>
    </source>
</reference>
<proteinExistence type="predicted"/>
<accession>A0A1H2XEU4</accession>
<protein>
    <recommendedName>
        <fullName evidence="3">DUF3788 domain-containing protein</fullName>
    </recommendedName>
</protein>
<name>A0A1H2XEU4_9FIRM</name>
<evidence type="ECO:0000313" key="1">
    <source>
        <dbReference type="EMBL" id="SDW91301.1"/>
    </source>
</evidence>
<evidence type="ECO:0000313" key="2">
    <source>
        <dbReference type="Proteomes" id="UP000198828"/>
    </source>
</evidence>
<dbReference type="Proteomes" id="UP000198828">
    <property type="component" value="Unassembled WGS sequence"/>
</dbReference>
<dbReference type="RefSeq" id="WP_093752224.1">
    <property type="nucleotide sequence ID" value="NZ_BSYN01000007.1"/>
</dbReference>
<dbReference type="InterPro" id="IPR024265">
    <property type="entry name" value="DUF3788"/>
</dbReference>